<reference evidence="9" key="1">
    <citation type="submission" date="2016-10" db="EMBL/GenBank/DDBJ databases">
        <authorList>
            <person name="Varghese N."/>
            <person name="Submissions S."/>
        </authorList>
    </citation>
    <scope>NUCLEOTIDE SEQUENCE [LARGE SCALE GENOMIC DNA]</scope>
    <source>
        <strain evidence="9">DSM 22127</strain>
    </source>
</reference>
<keyword evidence="2 4" id="KW-0813">Transport</keyword>
<feature type="domain" description="PBP" evidence="7">
    <location>
        <begin position="45"/>
        <end position="342"/>
    </location>
</feature>
<dbReference type="InterPro" id="IPR050962">
    <property type="entry name" value="Phosphate-bind_PstS"/>
</dbReference>
<evidence type="ECO:0000256" key="3">
    <source>
        <dbReference type="ARBA" id="ARBA00022592"/>
    </source>
</evidence>
<organism evidence="8 9">
    <name type="scientific">Nocardioides scoriae</name>
    <dbReference type="NCBI Taxonomy" id="642780"/>
    <lineage>
        <taxon>Bacteria</taxon>
        <taxon>Bacillati</taxon>
        <taxon>Actinomycetota</taxon>
        <taxon>Actinomycetes</taxon>
        <taxon>Propionibacteriales</taxon>
        <taxon>Nocardioidaceae</taxon>
        <taxon>Nocardioides</taxon>
    </lineage>
</organism>
<keyword evidence="9" id="KW-1185">Reference proteome</keyword>
<sequence length="375" mass="38263">MKRSALRRVVAPGVAALTLTMAMSACGAANETGSSSDSGSGSSSDSGSLSGQLAGAGASSQEKAQEAWSTAFQGNNPDVTITYDPAGSGDGRTQFIAGGVDYAGSDAYLTDDEGELTKAKERCGTDAIEIPAYVSPIAVIYNLDGVDDLQLDAKTTAEIFSGKITTWDDPAIADQNPDADLPSSNITAVHRSDDSGTTENFTDWMNQAGDGAWSADADGTWPLKGGEAAEGTSGVVSAVTNGKGTIGYADESQAGDLGIAKIKVGEDYVEASPEAAAKTVEESEPVSGRPDVDMAIEVNRTSTTAGTYPVILVSYLIACQTYDDAAKADAVKAYLSYIVSEEGQQAAADNAGSAPLSSTVADQATGIVEKISAKN</sequence>
<protein>
    <recommendedName>
        <fullName evidence="4">Phosphate-binding protein</fullName>
    </recommendedName>
</protein>
<comment type="similarity">
    <text evidence="1 4">Belongs to the PstS family.</text>
</comment>
<keyword evidence="6" id="KW-0732">Signal</keyword>
<name>A0A1H1WWB3_9ACTN</name>
<dbReference type="AlphaFoldDB" id="A0A1H1WWB3"/>
<dbReference type="RefSeq" id="WP_091731858.1">
    <property type="nucleotide sequence ID" value="NZ_LT629757.1"/>
</dbReference>
<feature type="compositionally biased region" description="Low complexity" evidence="5">
    <location>
        <begin position="33"/>
        <end position="61"/>
    </location>
</feature>
<dbReference type="Proteomes" id="UP000198859">
    <property type="component" value="Chromosome I"/>
</dbReference>
<evidence type="ECO:0000256" key="6">
    <source>
        <dbReference type="SAM" id="SignalP"/>
    </source>
</evidence>
<dbReference type="Gene3D" id="3.40.190.10">
    <property type="entry name" value="Periplasmic binding protein-like II"/>
    <property type="match status" value="2"/>
</dbReference>
<gene>
    <name evidence="8" type="ORF">SAMN04488570_3283</name>
</gene>
<dbReference type="Pfam" id="PF12849">
    <property type="entry name" value="PBP_like_2"/>
    <property type="match status" value="1"/>
</dbReference>
<feature type="chain" id="PRO_5009264853" description="Phosphate-binding protein" evidence="6">
    <location>
        <begin position="28"/>
        <end position="375"/>
    </location>
</feature>
<dbReference type="PIRSF" id="PIRSF002756">
    <property type="entry name" value="PstS"/>
    <property type="match status" value="1"/>
</dbReference>
<dbReference type="NCBIfam" id="TIGR00975">
    <property type="entry name" value="3a0107s03"/>
    <property type="match status" value="1"/>
</dbReference>
<evidence type="ECO:0000259" key="7">
    <source>
        <dbReference type="Pfam" id="PF12849"/>
    </source>
</evidence>
<dbReference type="PANTHER" id="PTHR42996:SF1">
    <property type="entry name" value="PHOSPHATE-BINDING PROTEIN PSTS"/>
    <property type="match status" value="1"/>
</dbReference>
<evidence type="ECO:0000256" key="2">
    <source>
        <dbReference type="ARBA" id="ARBA00022448"/>
    </source>
</evidence>
<dbReference type="GO" id="GO:0035435">
    <property type="term" value="P:phosphate ion transmembrane transport"/>
    <property type="evidence" value="ECO:0007669"/>
    <property type="project" value="InterPro"/>
</dbReference>
<dbReference type="GO" id="GO:0043190">
    <property type="term" value="C:ATP-binding cassette (ABC) transporter complex"/>
    <property type="evidence" value="ECO:0007669"/>
    <property type="project" value="InterPro"/>
</dbReference>
<dbReference type="CDD" id="cd13565">
    <property type="entry name" value="PBP2_PstS"/>
    <property type="match status" value="1"/>
</dbReference>
<dbReference type="PROSITE" id="PS51257">
    <property type="entry name" value="PROKAR_LIPOPROTEIN"/>
    <property type="match status" value="1"/>
</dbReference>
<dbReference type="SUPFAM" id="SSF53850">
    <property type="entry name" value="Periplasmic binding protein-like II"/>
    <property type="match status" value="1"/>
</dbReference>
<dbReference type="InterPro" id="IPR024370">
    <property type="entry name" value="PBP_domain"/>
</dbReference>
<feature type="region of interest" description="Disordered" evidence="5">
    <location>
        <begin position="177"/>
        <end position="200"/>
    </location>
</feature>
<evidence type="ECO:0000256" key="1">
    <source>
        <dbReference type="ARBA" id="ARBA00008725"/>
    </source>
</evidence>
<evidence type="ECO:0000313" key="9">
    <source>
        <dbReference type="Proteomes" id="UP000198859"/>
    </source>
</evidence>
<proteinExistence type="inferred from homology"/>
<accession>A0A1H1WWB3</accession>
<evidence type="ECO:0000256" key="4">
    <source>
        <dbReference type="PIRNR" id="PIRNR002756"/>
    </source>
</evidence>
<dbReference type="EMBL" id="LT629757">
    <property type="protein sequence ID" value="SDT00970.1"/>
    <property type="molecule type" value="Genomic_DNA"/>
</dbReference>
<keyword evidence="3 4" id="KW-0592">Phosphate transport</keyword>
<dbReference type="STRING" id="642780.SAMN04488570_3283"/>
<dbReference type="GO" id="GO:0042301">
    <property type="term" value="F:phosphate ion binding"/>
    <property type="evidence" value="ECO:0007669"/>
    <property type="project" value="InterPro"/>
</dbReference>
<evidence type="ECO:0000313" key="8">
    <source>
        <dbReference type="EMBL" id="SDT00970.1"/>
    </source>
</evidence>
<feature type="region of interest" description="Disordered" evidence="5">
    <location>
        <begin position="28"/>
        <end position="68"/>
    </location>
</feature>
<dbReference type="OrthoDB" id="9801510at2"/>
<evidence type="ECO:0000256" key="5">
    <source>
        <dbReference type="SAM" id="MobiDB-lite"/>
    </source>
</evidence>
<dbReference type="PANTHER" id="PTHR42996">
    <property type="entry name" value="PHOSPHATE-BINDING PROTEIN PSTS"/>
    <property type="match status" value="1"/>
</dbReference>
<dbReference type="InterPro" id="IPR005673">
    <property type="entry name" value="ABC_phos-bd_PstS"/>
</dbReference>
<feature type="signal peptide" evidence="6">
    <location>
        <begin position="1"/>
        <end position="27"/>
    </location>
</feature>